<proteinExistence type="inferred from homology"/>
<keyword evidence="2" id="KW-0119">Carbohydrate metabolism</keyword>
<dbReference type="EMBL" id="JBHSAF010000014">
    <property type="protein sequence ID" value="MFC3914462.1"/>
    <property type="molecule type" value="Genomic_DNA"/>
</dbReference>
<dbReference type="InterPro" id="IPR043129">
    <property type="entry name" value="ATPase_NBD"/>
</dbReference>
<dbReference type="InterPro" id="IPR049874">
    <property type="entry name" value="ROK_cs"/>
</dbReference>
<reference evidence="5" key="1">
    <citation type="journal article" date="2019" name="Int. J. Syst. Evol. Microbiol.">
        <title>The Global Catalogue of Microorganisms (GCM) 10K type strain sequencing project: providing services to taxonomists for standard genome sequencing and annotation.</title>
        <authorList>
            <consortium name="The Broad Institute Genomics Platform"/>
            <consortium name="The Broad Institute Genome Sequencing Center for Infectious Disease"/>
            <person name="Wu L."/>
            <person name="Ma J."/>
        </authorList>
    </citation>
    <scope>NUCLEOTIDE SEQUENCE [LARGE SCALE GENOMIC DNA]</scope>
    <source>
        <strain evidence="5">CCUG 54939</strain>
    </source>
</reference>
<protein>
    <submittedName>
        <fullName evidence="4">ROK family protein</fullName>
    </submittedName>
</protein>
<dbReference type="InterPro" id="IPR036388">
    <property type="entry name" value="WH-like_DNA-bd_sf"/>
</dbReference>
<dbReference type="SUPFAM" id="SSF46785">
    <property type="entry name" value="Winged helix' DNA-binding domain"/>
    <property type="match status" value="1"/>
</dbReference>
<evidence type="ECO:0000313" key="5">
    <source>
        <dbReference type="Proteomes" id="UP001595692"/>
    </source>
</evidence>
<evidence type="ECO:0000256" key="2">
    <source>
        <dbReference type="ARBA" id="ARBA00023277"/>
    </source>
</evidence>
<dbReference type="SUPFAM" id="SSF53067">
    <property type="entry name" value="Actin-like ATPase domain"/>
    <property type="match status" value="1"/>
</dbReference>
<accession>A0ABV8CRD1</accession>
<comment type="caution">
    <text evidence="4">The sequence shown here is derived from an EMBL/GenBank/DDBJ whole genome shotgun (WGS) entry which is preliminary data.</text>
</comment>
<sequence length="403" mass="44082">MTEGQIANIDLVKQVNAAAVYRIIDQQGPVSRIQIAEICQLAPASITKITRQMLEHGLIREEALLESTGGRRAIALVAEQQQFQFISCRLGRKSLHIGLYNLAAAELDRVELPFTEREREPVIARLKSELTSFIAKRSKQIDKLIGLAITLPGLVNPESGEVLYMPSLALAGSPLAHEMEQHFGLPTFIGNDTRSLALAEHFFGASRDCQDSILVSVHNGTGAGIISKGKVLLGQNRNVGEIGHIQVERFGKRCQCGNFGCLETIVSNPAILERSRELLSRGHASSLDAEQLSMTSLCIAAQQGDALAVEVIRQTGEYLGQTIAIMVNLFNPQKVLLAGEIVAAFNLLLPAIRQCVEHQSLPSFHQHLPIERAHFQSQPTMGGVALIKRALLEGDLLQRIMEM</sequence>
<dbReference type="RefSeq" id="WP_377153356.1">
    <property type="nucleotide sequence ID" value="NZ_JBHSAF010000014.1"/>
</dbReference>
<dbReference type="InterPro" id="IPR036390">
    <property type="entry name" value="WH_DNA-bd_sf"/>
</dbReference>
<feature type="domain" description="HTH marR-type" evidence="3">
    <location>
        <begin position="22"/>
        <end position="60"/>
    </location>
</feature>
<dbReference type="Pfam" id="PF01047">
    <property type="entry name" value="MarR"/>
    <property type="match status" value="1"/>
</dbReference>
<keyword evidence="5" id="KW-1185">Reference proteome</keyword>
<evidence type="ECO:0000256" key="1">
    <source>
        <dbReference type="ARBA" id="ARBA00006479"/>
    </source>
</evidence>
<dbReference type="Gene3D" id="3.30.420.40">
    <property type="match status" value="2"/>
</dbReference>
<evidence type="ECO:0000259" key="3">
    <source>
        <dbReference type="Pfam" id="PF01047"/>
    </source>
</evidence>
<gene>
    <name evidence="4" type="ORF">ACFOSS_13430</name>
</gene>
<dbReference type="Pfam" id="PF00480">
    <property type="entry name" value="ROK"/>
    <property type="match status" value="1"/>
</dbReference>
<evidence type="ECO:0000313" key="4">
    <source>
        <dbReference type="EMBL" id="MFC3914462.1"/>
    </source>
</evidence>
<dbReference type="InterPro" id="IPR000835">
    <property type="entry name" value="HTH_MarR-typ"/>
</dbReference>
<dbReference type="PROSITE" id="PS01125">
    <property type="entry name" value="ROK"/>
    <property type="match status" value="1"/>
</dbReference>
<comment type="similarity">
    <text evidence="1">Belongs to the ROK (NagC/XylR) family.</text>
</comment>
<dbReference type="PANTHER" id="PTHR18964">
    <property type="entry name" value="ROK (REPRESSOR, ORF, KINASE) FAMILY"/>
    <property type="match status" value="1"/>
</dbReference>
<organism evidence="4 5">
    <name type="scientific">Pseudaeromonas sharmana</name>
    <dbReference type="NCBI Taxonomy" id="328412"/>
    <lineage>
        <taxon>Bacteria</taxon>
        <taxon>Pseudomonadati</taxon>
        <taxon>Pseudomonadota</taxon>
        <taxon>Gammaproteobacteria</taxon>
        <taxon>Aeromonadales</taxon>
        <taxon>Aeromonadaceae</taxon>
        <taxon>Pseudaeromonas</taxon>
    </lineage>
</organism>
<dbReference type="Proteomes" id="UP001595692">
    <property type="component" value="Unassembled WGS sequence"/>
</dbReference>
<dbReference type="InterPro" id="IPR000600">
    <property type="entry name" value="ROK"/>
</dbReference>
<dbReference type="Gene3D" id="1.10.10.10">
    <property type="entry name" value="Winged helix-like DNA-binding domain superfamily/Winged helix DNA-binding domain"/>
    <property type="match status" value="1"/>
</dbReference>
<dbReference type="PANTHER" id="PTHR18964:SF175">
    <property type="entry name" value="N-ACETYLGLUCOSAMINE REPRESSOR"/>
    <property type="match status" value="1"/>
</dbReference>
<name>A0ABV8CRD1_9GAMM</name>